<evidence type="ECO:0000313" key="1">
    <source>
        <dbReference type="EMBL" id="KHN74737.1"/>
    </source>
</evidence>
<protein>
    <submittedName>
        <fullName evidence="1">Uncharacterized protein</fullName>
    </submittedName>
</protein>
<reference evidence="1 2" key="1">
    <citation type="submission" date="2014-11" db="EMBL/GenBank/DDBJ databases">
        <title>Genetic blueprint of the zoonotic pathogen Toxocara canis.</title>
        <authorList>
            <person name="Zhu X.-Q."/>
            <person name="Korhonen P.K."/>
            <person name="Cai H."/>
            <person name="Young N.D."/>
            <person name="Nejsum P."/>
            <person name="von Samson-Himmelstjerna G."/>
            <person name="Boag P.R."/>
            <person name="Tan P."/>
            <person name="Li Q."/>
            <person name="Min J."/>
            <person name="Yang Y."/>
            <person name="Wang X."/>
            <person name="Fang X."/>
            <person name="Hall R.S."/>
            <person name="Hofmann A."/>
            <person name="Sternberg P.W."/>
            <person name="Jex A.R."/>
            <person name="Gasser R.B."/>
        </authorList>
    </citation>
    <scope>NUCLEOTIDE SEQUENCE [LARGE SCALE GENOMIC DNA]</scope>
    <source>
        <strain evidence="1">PN_DK_2014</strain>
    </source>
</reference>
<keyword evidence="2" id="KW-1185">Reference proteome</keyword>
<sequence>MCNKERTDVDLTRYQFMVPNNYNTYSNIINTVAKMMIGESHTKSAIIKQRRVQQNIKRKLTEKFNNDEIFVTTENVHYLSVVVRYWMHEVGAGTLAACFADCHCALRTSSAAWKAGTKSCMPLSYPPLFITSYSECGRPYVVPSTNYKHEKTKKC</sequence>
<feature type="non-terminal residue" evidence="1">
    <location>
        <position position="155"/>
    </location>
</feature>
<dbReference type="Proteomes" id="UP000031036">
    <property type="component" value="Unassembled WGS sequence"/>
</dbReference>
<dbReference type="AlphaFoldDB" id="A0A0B2V080"/>
<evidence type="ECO:0000313" key="2">
    <source>
        <dbReference type="Proteomes" id="UP000031036"/>
    </source>
</evidence>
<organism evidence="1 2">
    <name type="scientific">Toxocara canis</name>
    <name type="common">Canine roundworm</name>
    <dbReference type="NCBI Taxonomy" id="6265"/>
    <lineage>
        <taxon>Eukaryota</taxon>
        <taxon>Metazoa</taxon>
        <taxon>Ecdysozoa</taxon>
        <taxon>Nematoda</taxon>
        <taxon>Chromadorea</taxon>
        <taxon>Rhabditida</taxon>
        <taxon>Spirurina</taxon>
        <taxon>Ascaridomorpha</taxon>
        <taxon>Ascaridoidea</taxon>
        <taxon>Toxocaridae</taxon>
        <taxon>Toxocara</taxon>
    </lineage>
</organism>
<gene>
    <name evidence="1" type="ORF">Tcan_01175</name>
</gene>
<name>A0A0B2V080_TOXCA</name>
<dbReference type="EMBL" id="JPKZ01002830">
    <property type="protein sequence ID" value="KHN74737.1"/>
    <property type="molecule type" value="Genomic_DNA"/>
</dbReference>
<comment type="caution">
    <text evidence="1">The sequence shown here is derived from an EMBL/GenBank/DDBJ whole genome shotgun (WGS) entry which is preliminary data.</text>
</comment>
<accession>A0A0B2V080</accession>
<proteinExistence type="predicted"/>